<dbReference type="Pfam" id="PF01510">
    <property type="entry name" value="Amidase_2"/>
    <property type="match status" value="1"/>
</dbReference>
<name>A0ABW7BAS9_9ACTN</name>
<keyword evidence="2" id="KW-0378">Hydrolase</keyword>
<dbReference type="EMBL" id="JBICYV010000015">
    <property type="protein sequence ID" value="MFG3014310.1"/>
    <property type="molecule type" value="Genomic_DNA"/>
</dbReference>
<dbReference type="Proteomes" id="UP001604267">
    <property type="component" value="Unassembled WGS sequence"/>
</dbReference>
<organism evidence="2 3">
    <name type="scientific">Streptomyces cinerochromogenes</name>
    <dbReference type="NCBI Taxonomy" id="66422"/>
    <lineage>
        <taxon>Bacteria</taxon>
        <taxon>Bacillati</taxon>
        <taxon>Actinomycetota</taxon>
        <taxon>Actinomycetes</taxon>
        <taxon>Kitasatosporales</taxon>
        <taxon>Streptomycetaceae</taxon>
        <taxon>Streptomyces</taxon>
    </lineage>
</organism>
<evidence type="ECO:0000313" key="3">
    <source>
        <dbReference type="Proteomes" id="UP001604267"/>
    </source>
</evidence>
<protein>
    <submittedName>
        <fullName evidence="2">N-acetylmuramoyl-L-alanine amidase</fullName>
        <ecNumber evidence="2">3.5.1.28</ecNumber>
    </submittedName>
</protein>
<dbReference type="GO" id="GO:0008745">
    <property type="term" value="F:N-acetylmuramoyl-L-alanine amidase activity"/>
    <property type="evidence" value="ECO:0007669"/>
    <property type="project" value="UniProtKB-EC"/>
</dbReference>
<dbReference type="InterPro" id="IPR036505">
    <property type="entry name" value="Amidase/PGRP_sf"/>
</dbReference>
<dbReference type="InterPro" id="IPR002502">
    <property type="entry name" value="Amidase_domain"/>
</dbReference>
<evidence type="ECO:0000259" key="1">
    <source>
        <dbReference type="Pfam" id="PF01510"/>
    </source>
</evidence>
<dbReference type="EC" id="3.5.1.28" evidence="2"/>
<gene>
    <name evidence="2" type="ORF">ACGFZB_28605</name>
</gene>
<dbReference type="RefSeq" id="WP_392820871.1">
    <property type="nucleotide sequence ID" value="NZ_JBICYV010000015.1"/>
</dbReference>
<accession>A0ABW7BAS9</accession>
<proteinExistence type="predicted"/>
<dbReference type="Gene3D" id="3.40.80.10">
    <property type="entry name" value="Peptidoglycan recognition protein-like"/>
    <property type="match status" value="1"/>
</dbReference>
<keyword evidence="3" id="KW-1185">Reference proteome</keyword>
<dbReference type="SUPFAM" id="SSF55846">
    <property type="entry name" value="N-acetylmuramoyl-L-alanine amidase-like"/>
    <property type="match status" value="1"/>
</dbReference>
<evidence type="ECO:0000313" key="2">
    <source>
        <dbReference type="EMBL" id="MFG3014310.1"/>
    </source>
</evidence>
<reference evidence="2 3" key="1">
    <citation type="submission" date="2024-10" db="EMBL/GenBank/DDBJ databases">
        <title>The Natural Products Discovery Center: Release of the First 8490 Sequenced Strains for Exploring Actinobacteria Biosynthetic Diversity.</title>
        <authorList>
            <person name="Kalkreuter E."/>
            <person name="Kautsar S.A."/>
            <person name="Yang D."/>
            <person name="Bader C.D."/>
            <person name="Teijaro C.N."/>
            <person name="Fluegel L."/>
            <person name="Davis C.M."/>
            <person name="Simpson J.R."/>
            <person name="Lauterbach L."/>
            <person name="Steele A.D."/>
            <person name="Gui C."/>
            <person name="Meng S."/>
            <person name="Li G."/>
            <person name="Viehrig K."/>
            <person name="Ye F."/>
            <person name="Su P."/>
            <person name="Kiefer A.F."/>
            <person name="Nichols A."/>
            <person name="Cepeda A.J."/>
            <person name="Yan W."/>
            <person name="Fan B."/>
            <person name="Jiang Y."/>
            <person name="Adhikari A."/>
            <person name="Zheng C.-J."/>
            <person name="Schuster L."/>
            <person name="Cowan T.M."/>
            <person name="Smanski M.J."/>
            <person name="Chevrette M.G."/>
            <person name="De Carvalho L.P.S."/>
            <person name="Shen B."/>
        </authorList>
    </citation>
    <scope>NUCLEOTIDE SEQUENCE [LARGE SCALE GENOMIC DNA]</scope>
    <source>
        <strain evidence="2 3">NPDC048320</strain>
    </source>
</reference>
<feature type="domain" description="N-acetylmuramoyl-L-alanine amidase" evidence="1">
    <location>
        <begin position="28"/>
        <end position="180"/>
    </location>
</feature>
<sequence>MTAHIYPGADAKTQWFHSRYAGDTMPHPNVIVLHTTEGSTWPDYNGGAVAPTFTVLADGSVRQHFYANESARALVNAAGGVQTNTLNAVQIELVGTCSKGGPGVFWPGATDAQLAGLAKLVKWLTSTYPIPLKSTAKPWLPYPTSYGSRSGQRMNFDEWESFAGICGHQHVPENDHGDPGAFPVARLIELVAGTSTPSKPTPRPSKPVVSVAHLNKARAKDIPAATGHTTYPAEVRIVEAALKAEGFLNSAYASDGSWGTMTDRAFNRFRREVLHLTGDDATGSVGLYSLTQLASRHGFTAKP</sequence>
<comment type="caution">
    <text evidence="2">The sequence shown here is derived from an EMBL/GenBank/DDBJ whole genome shotgun (WGS) entry which is preliminary data.</text>
</comment>